<evidence type="ECO:0000256" key="2">
    <source>
        <dbReference type="ARBA" id="ARBA00022448"/>
    </source>
</evidence>
<evidence type="ECO:0000256" key="1">
    <source>
        <dbReference type="ARBA" id="ARBA00004141"/>
    </source>
</evidence>
<keyword evidence="3 11" id="KW-0894">Sodium channel</keyword>
<comment type="similarity">
    <text evidence="11">Belongs to the amiloride-sensitive sodium channel (TC 1.A.6) family.</text>
</comment>
<evidence type="ECO:0000256" key="4">
    <source>
        <dbReference type="ARBA" id="ARBA00022692"/>
    </source>
</evidence>
<evidence type="ECO:0000313" key="13">
    <source>
        <dbReference type="EMBL" id="CAH1252660.1"/>
    </source>
</evidence>
<name>A0A8J9ZEU7_BRALA</name>
<dbReference type="InterPro" id="IPR001873">
    <property type="entry name" value="ENaC"/>
</dbReference>
<dbReference type="EMBL" id="OV696687">
    <property type="protein sequence ID" value="CAH1252660.1"/>
    <property type="molecule type" value="Genomic_DNA"/>
</dbReference>
<dbReference type="Proteomes" id="UP000838412">
    <property type="component" value="Chromosome 2"/>
</dbReference>
<dbReference type="PANTHER" id="PTHR11690:SF286">
    <property type="entry name" value="ACID-SENSING ION CHANNEL 5"/>
    <property type="match status" value="1"/>
</dbReference>
<dbReference type="OrthoDB" id="6021021at2759"/>
<gene>
    <name evidence="13" type="primary">Hypp975</name>
    <name evidence="13" type="ORF">BLAG_LOCUS12675</name>
</gene>
<evidence type="ECO:0000256" key="6">
    <source>
        <dbReference type="ARBA" id="ARBA00023053"/>
    </source>
</evidence>
<keyword evidence="14" id="KW-1185">Reference proteome</keyword>
<dbReference type="GO" id="GO:0015280">
    <property type="term" value="F:ligand-gated sodium channel activity"/>
    <property type="evidence" value="ECO:0007669"/>
    <property type="project" value="TreeGrafter"/>
</dbReference>
<dbReference type="GO" id="GO:0005886">
    <property type="term" value="C:plasma membrane"/>
    <property type="evidence" value="ECO:0007669"/>
    <property type="project" value="TreeGrafter"/>
</dbReference>
<comment type="subcellular location">
    <subcellularLocation>
        <location evidence="1">Membrane</location>
        <topology evidence="1">Multi-pass membrane protein</topology>
    </subcellularLocation>
</comment>
<reference evidence="13" key="1">
    <citation type="submission" date="2022-01" db="EMBL/GenBank/DDBJ databases">
        <authorList>
            <person name="Braso-Vives M."/>
        </authorList>
    </citation>
    <scope>NUCLEOTIDE SEQUENCE</scope>
</reference>
<evidence type="ECO:0000256" key="12">
    <source>
        <dbReference type="SAM" id="Phobius"/>
    </source>
</evidence>
<sequence length="76" mass="8490">MSSEEEKESPEKEFASNSTLHGLNRIVIAPSSSFRGLWVLVILASYTGFGYMFGSMIYSYFTYDTITDTKLDVGVC</sequence>
<keyword evidence="5 12" id="KW-1133">Transmembrane helix</keyword>
<evidence type="ECO:0000256" key="5">
    <source>
        <dbReference type="ARBA" id="ARBA00022989"/>
    </source>
</evidence>
<evidence type="ECO:0000313" key="14">
    <source>
        <dbReference type="Proteomes" id="UP000838412"/>
    </source>
</evidence>
<evidence type="ECO:0000256" key="11">
    <source>
        <dbReference type="RuleBase" id="RU000679"/>
    </source>
</evidence>
<protein>
    <submittedName>
        <fullName evidence="13">Hypp975 protein</fullName>
    </submittedName>
</protein>
<dbReference type="Pfam" id="PF00858">
    <property type="entry name" value="ASC"/>
    <property type="match status" value="1"/>
</dbReference>
<accession>A0A8J9ZEU7</accession>
<organism evidence="13 14">
    <name type="scientific">Branchiostoma lanceolatum</name>
    <name type="common">Common lancelet</name>
    <name type="synonym">Amphioxus lanceolatum</name>
    <dbReference type="NCBI Taxonomy" id="7740"/>
    <lineage>
        <taxon>Eukaryota</taxon>
        <taxon>Metazoa</taxon>
        <taxon>Chordata</taxon>
        <taxon>Cephalochordata</taxon>
        <taxon>Leptocardii</taxon>
        <taxon>Amphioxiformes</taxon>
        <taxon>Branchiostomatidae</taxon>
        <taxon>Branchiostoma</taxon>
    </lineage>
</organism>
<evidence type="ECO:0000256" key="8">
    <source>
        <dbReference type="ARBA" id="ARBA00023136"/>
    </source>
</evidence>
<evidence type="ECO:0000256" key="9">
    <source>
        <dbReference type="ARBA" id="ARBA00023201"/>
    </source>
</evidence>
<keyword evidence="7 11" id="KW-0406">Ion transport</keyword>
<keyword evidence="2 11" id="KW-0813">Transport</keyword>
<keyword evidence="8 12" id="KW-0472">Membrane</keyword>
<dbReference type="AlphaFoldDB" id="A0A8J9ZEU7"/>
<keyword evidence="6" id="KW-0915">Sodium</keyword>
<evidence type="ECO:0000256" key="3">
    <source>
        <dbReference type="ARBA" id="ARBA00022461"/>
    </source>
</evidence>
<evidence type="ECO:0000256" key="10">
    <source>
        <dbReference type="ARBA" id="ARBA00023303"/>
    </source>
</evidence>
<proteinExistence type="inferred from homology"/>
<keyword evidence="4 11" id="KW-0812">Transmembrane</keyword>
<keyword evidence="9 11" id="KW-0739">Sodium transport</keyword>
<feature type="transmembrane region" description="Helical" evidence="12">
    <location>
        <begin position="37"/>
        <end position="61"/>
    </location>
</feature>
<keyword evidence="10 11" id="KW-0407">Ion channel</keyword>
<dbReference type="PANTHER" id="PTHR11690">
    <property type="entry name" value="AMILORIDE-SENSITIVE SODIUM CHANNEL-RELATED"/>
    <property type="match status" value="1"/>
</dbReference>
<evidence type="ECO:0000256" key="7">
    <source>
        <dbReference type="ARBA" id="ARBA00023065"/>
    </source>
</evidence>